<dbReference type="PANTHER" id="PTHR43229:SF2">
    <property type="entry name" value="NODULATION PROTEIN J"/>
    <property type="match status" value="1"/>
</dbReference>
<dbReference type="GO" id="GO:0043190">
    <property type="term" value="C:ATP-binding cassette (ABC) transporter complex"/>
    <property type="evidence" value="ECO:0007669"/>
    <property type="project" value="InterPro"/>
</dbReference>
<evidence type="ECO:0000256" key="2">
    <source>
        <dbReference type="ARBA" id="ARBA00022692"/>
    </source>
</evidence>
<feature type="transmembrane region" description="Helical" evidence="5">
    <location>
        <begin position="157"/>
        <end position="178"/>
    </location>
</feature>
<dbReference type="AlphaFoldDB" id="A0A1J5PM26"/>
<dbReference type="GO" id="GO:0140359">
    <property type="term" value="F:ABC-type transporter activity"/>
    <property type="evidence" value="ECO:0007669"/>
    <property type="project" value="InterPro"/>
</dbReference>
<feature type="transmembrane region" description="Helical" evidence="5">
    <location>
        <begin position="43"/>
        <end position="63"/>
    </location>
</feature>
<gene>
    <name evidence="7" type="ORF">GALL_457840</name>
</gene>
<feature type="transmembrane region" description="Helical" evidence="5">
    <location>
        <begin position="212"/>
        <end position="236"/>
    </location>
</feature>
<sequence length="245" mass="26517">MLKFIWVILAISILNPLLYLISFGLGVGTLISSHMGSHGIDGVSYLTFIAPALLASSAIQNAMDEAIFPTLDGFKWGKQFFGMNATPQSGNTIAGGVFLALMVRTVLGVSIYSLILYLFGAMSSAHAYLAIPIAVLAGASFGAVIMALAASVDNEDLFLTMIGRFLIGPMFLFSGTFYPLNSLPIGLRFIGWISPLWHATELGRYATYGHRISGTMAAVHFLVLLVMLVIGLFFTFRNYSRRLAK</sequence>
<dbReference type="InterPro" id="IPR000412">
    <property type="entry name" value="ABC_2_transport"/>
</dbReference>
<feature type="transmembrane region" description="Helical" evidence="5">
    <location>
        <begin position="6"/>
        <end position="31"/>
    </location>
</feature>
<organism evidence="7">
    <name type="scientific">mine drainage metagenome</name>
    <dbReference type="NCBI Taxonomy" id="410659"/>
    <lineage>
        <taxon>unclassified sequences</taxon>
        <taxon>metagenomes</taxon>
        <taxon>ecological metagenomes</taxon>
    </lineage>
</organism>
<keyword evidence="2 5" id="KW-0812">Transmembrane</keyword>
<protein>
    <submittedName>
        <fullName evidence="7">ABC-2 type transporter</fullName>
    </submittedName>
</protein>
<dbReference type="PRINTS" id="PR00164">
    <property type="entry name" value="ABC2TRNSPORT"/>
</dbReference>
<feature type="domain" description="ABC transmembrane type-2" evidence="6">
    <location>
        <begin position="7"/>
        <end position="242"/>
    </location>
</feature>
<comment type="caution">
    <text evidence="7">The sequence shown here is derived from an EMBL/GenBank/DDBJ whole genome shotgun (WGS) entry which is preliminary data.</text>
</comment>
<evidence type="ECO:0000256" key="5">
    <source>
        <dbReference type="SAM" id="Phobius"/>
    </source>
</evidence>
<dbReference type="EMBL" id="MLJW01003206">
    <property type="protein sequence ID" value="OIQ72590.1"/>
    <property type="molecule type" value="Genomic_DNA"/>
</dbReference>
<dbReference type="PROSITE" id="PS51012">
    <property type="entry name" value="ABC_TM2"/>
    <property type="match status" value="1"/>
</dbReference>
<dbReference type="InterPro" id="IPR047817">
    <property type="entry name" value="ABC2_TM_bact-type"/>
</dbReference>
<proteinExistence type="predicted"/>
<evidence type="ECO:0000256" key="4">
    <source>
        <dbReference type="ARBA" id="ARBA00023136"/>
    </source>
</evidence>
<evidence type="ECO:0000259" key="6">
    <source>
        <dbReference type="PROSITE" id="PS51012"/>
    </source>
</evidence>
<keyword evidence="3 5" id="KW-1133">Transmembrane helix</keyword>
<keyword evidence="4 5" id="KW-0472">Membrane</keyword>
<evidence type="ECO:0000256" key="3">
    <source>
        <dbReference type="ARBA" id="ARBA00022989"/>
    </source>
</evidence>
<evidence type="ECO:0000313" key="7">
    <source>
        <dbReference type="EMBL" id="OIQ72590.1"/>
    </source>
</evidence>
<dbReference type="InterPro" id="IPR013525">
    <property type="entry name" value="ABC2_TM"/>
</dbReference>
<evidence type="ECO:0000256" key="1">
    <source>
        <dbReference type="ARBA" id="ARBA00004141"/>
    </source>
</evidence>
<feature type="transmembrane region" description="Helical" evidence="5">
    <location>
        <begin position="127"/>
        <end position="151"/>
    </location>
</feature>
<dbReference type="InterPro" id="IPR051784">
    <property type="entry name" value="Nod_factor_ABC_transporter"/>
</dbReference>
<dbReference type="Pfam" id="PF01061">
    <property type="entry name" value="ABC2_membrane"/>
    <property type="match status" value="1"/>
</dbReference>
<name>A0A1J5PM26_9ZZZZ</name>
<dbReference type="PANTHER" id="PTHR43229">
    <property type="entry name" value="NODULATION PROTEIN J"/>
    <property type="match status" value="1"/>
</dbReference>
<dbReference type="PIRSF" id="PIRSF006648">
    <property type="entry name" value="DrrB"/>
    <property type="match status" value="1"/>
</dbReference>
<reference evidence="7" key="1">
    <citation type="submission" date="2016-10" db="EMBL/GenBank/DDBJ databases">
        <title>Sequence of Gallionella enrichment culture.</title>
        <authorList>
            <person name="Poehlein A."/>
            <person name="Muehling M."/>
            <person name="Daniel R."/>
        </authorList>
    </citation>
    <scope>NUCLEOTIDE SEQUENCE</scope>
</reference>
<feature type="transmembrane region" description="Helical" evidence="5">
    <location>
        <begin position="93"/>
        <end position="120"/>
    </location>
</feature>
<accession>A0A1J5PM26</accession>
<comment type="subcellular location">
    <subcellularLocation>
        <location evidence="1">Membrane</location>
        <topology evidence="1">Multi-pass membrane protein</topology>
    </subcellularLocation>
</comment>